<reference evidence="8 9" key="1">
    <citation type="submission" date="2019-11" db="EMBL/GenBank/DDBJ databases">
        <authorList>
            <person name="Criscuolo A."/>
        </authorList>
    </citation>
    <scope>NUCLEOTIDE SEQUENCE [LARGE SCALE GENOMIC DNA]</scope>
    <source>
        <strain evidence="8">CIP111667</strain>
    </source>
</reference>
<evidence type="ECO:0000256" key="3">
    <source>
        <dbReference type="ARBA" id="ARBA00022475"/>
    </source>
</evidence>
<dbReference type="AlphaFoldDB" id="A0A7M4DI83"/>
<dbReference type="PANTHER" id="PTHR30250:SF10">
    <property type="entry name" value="LIPOPOLYSACCHARIDE BIOSYNTHESIS PROTEIN WZXC"/>
    <property type="match status" value="1"/>
</dbReference>
<feature type="transmembrane region" description="Helical" evidence="7">
    <location>
        <begin position="399"/>
        <end position="417"/>
    </location>
</feature>
<feature type="transmembrane region" description="Helical" evidence="7">
    <location>
        <begin position="195"/>
        <end position="211"/>
    </location>
</feature>
<gene>
    <name evidence="8" type="primary">tuaB</name>
    <name evidence="8" type="ORF">HALOF300_01834</name>
</gene>
<dbReference type="EMBL" id="CACRYJ010000025">
    <property type="protein sequence ID" value="VZO36647.1"/>
    <property type="molecule type" value="Genomic_DNA"/>
</dbReference>
<feature type="transmembrane region" description="Helical" evidence="7">
    <location>
        <begin position="97"/>
        <end position="123"/>
    </location>
</feature>
<dbReference type="InterPro" id="IPR050833">
    <property type="entry name" value="Poly_Biosynth_Transport"/>
</dbReference>
<sequence length="514" mass="54594">MTDVQPKVDEGLERGLPSGGVGRTVTRGMSWSFLGVWSSYAIQLGTTMILARLLTPDQFGLMAMALTLTVVVNQFRNLGLSQAVVQSESLTWSQVNALFWINAVVGVVLGVAVGLSGFGLAAFYGEPDLVWVCVALGGGYVFSGLAVQHGALLNRRLQFRTLAIRNTTAGLLSCVAAVIAAFAGLGVWALVIQNLTAVLFGTLVLWLAVPWRPSRPRGFRDSFSLLKFGSNVTIANLFSTFSRQADNVIIGRFMDAGALGLYTKAYSLLTLPLRQLKTPISAVMVPTLSALQDEPERYRSTYRKTVSGLAHLGMPFVVILAVSALEVIEVFLGHQWTAAAPVFQILAIASFVQLVSTTAGWLWVSSGHTTSYARWSIAASVVTIASFILGVRWGIEGVAIAYAIGQVVMFVPAFAVATHGTPVKVADPLLAMVRPVVISTIVLGAVIGMRALAADLPPISLLTAEVATGLAVWAGAVFAWPSARREISELLTVVRRGRKSRAVPAGEEGGPDGA</sequence>
<feature type="transmembrane region" description="Helical" evidence="7">
    <location>
        <begin position="168"/>
        <end position="189"/>
    </location>
</feature>
<organism evidence="8 9">
    <name type="scientific">Occultella aeris</name>
    <dbReference type="NCBI Taxonomy" id="2761496"/>
    <lineage>
        <taxon>Bacteria</taxon>
        <taxon>Bacillati</taxon>
        <taxon>Actinomycetota</taxon>
        <taxon>Actinomycetes</taxon>
        <taxon>Micrococcales</taxon>
        <taxon>Ruaniaceae</taxon>
        <taxon>Occultella</taxon>
    </lineage>
</organism>
<evidence type="ECO:0000256" key="1">
    <source>
        <dbReference type="ARBA" id="ARBA00004651"/>
    </source>
</evidence>
<keyword evidence="4 7" id="KW-0812">Transmembrane</keyword>
<proteinExistence type="inferred from homology"/>
<evidence type="ECO:0000313" key="8">
    <source>
        <dbReference type="EMBL" id="VZO36647.1"/>
    </source>
</evidence>
<evidence type="ECO:0000256" key="6">
    <source>
        <dbReference type="ARBA" id="ARBA00023136"/>
    </source>
</evidence>
<feature type="transmembrane region" description="Helical" evidence="7">
    <location>
        <begin position="429"/>
        <end position="453"/>
    </location>
</feature>
<comment type="caution">
    <text evidence="8">The sequence shown here is derived from an EMBL/GenBank/DDBJ whole genome shotgun (WGS) entry which is preliminary data.</text>
</comment>
<keyword evidence="9" id="KW-1185">Reference proteome</keyword>
<comment type="similarity">
    <text evidence="2">Belongs to the polysaccharide synthase family.</text>
</comment>
<comment type="subcellular location">
    <subcellularLocation>
        <location evidence="1">Cell membrane</location>
        <topology evidence="1">Multi-pass membrane protein</topology>
    </subcellularLocation>
</comment>
<accession>A0A7M4DI83</accession>
<keyword evidence="5 7" id="KW-1133">Transmembrane helix</keyword>
<protein>
    <submittedName>
        <fullName evidence="8">Teichuronic acid biosynthesis protein TuaB</fullName>
    </submittedName>
</protein>
<keyword evidence="3" id="KW-1003">Cell membrane</keyword>
<dbReference type="GO" id="GO:0005886">
    <property type="term" value="C:plasma membrane"/>
    <property type="evidence" value="ECO:0007669"/>
    <property type="project" value="UniProtKB-SubCell"/>
</dbReference>
<dbReference type="Proteomes" id="UP000419743">
    <property type="component" value="Unassembled WGS sequence"/>
</dbReference>
<evidence type="ECO:0000256" key="4">
    <source>
        <dbReference type="ARBA" id="ARBA00022692"/>
    </source>
</evidence>
<feature type="transmembrane region" description="Helical" evidence="7">
    <location>
        <begin position="33"/>
        <end position="53"/>
    </location>
</feature>
<feature type="transmembrane region" description="Helical" evidence="7">
    <location>
        <begin position="59"/>
        <end position="76"/>
    </location>
</feature>
<dbReference type="CDD" id="cd13127">
    <property type="entry name" value="MATE_tuaB_like"/>
    <property type="match status" value="1"/>
</dbReference>
<feature type="transmembrane region" description="Helical" evidence="7">
    <location>
        <begin position="459"/>
        <end position="480"/>
    </location>
</feature>
<feature type="transmembrane region" description="Helical" evidence="7">
    <location>
        <begin position="375"/>
        <end position="393"/>
    </location>
</feature>
<feature type="transmembrane region" description="Helical" evidence="7">
    <location>
        <begin position="129"/>
        <end position="147"/>
    </location>
</feature>
<dbReference type="PANTHER" id="PTHR30250">
    <property type="entry name" value="PST FAMILY PREDICTED COLANIC ACID TRANSPORTER"/>
    <property type="match status" value="1"/>
</dbReference>
<feature type="transmembrane region" description="Helical" evidence="7">
    <location>
        <begin position="338"/>
        <end position="363"/>
    </location>
</feature>
<evidence type="ECO:0000256" key="5">
    <source>
        <dbReference type="ARBA" id="ARBA00022989"/>
    </source>
</evidence>
<evidence type="ECO:0000313" key="9">
    <source>
        <dbReference type="Proteomes" id="UP000419743"/>
    </source>
</evidence>
<name>A0A7M4DI83_9MICO</name>
<dbReference type="Pfam" id="PF13440">
    <property type="entry name" value="Polysacc_synt_3"/>
    <property type="match status" value="1"/>
</dbReference>
<keyword evidence="6 7" id="KW-0472">Membrane</keyword>
<evidence type="ECO:0000256" key="7">
    <source>
        <dbReference type="SAM" id="Phobius"/>
    </source>
</evidence>
<evidence type="ECO:0000256" key="2">
    <source>
        <dbReference type="ARBA" id="ARBA00007430"/>
    </source>
</evidence>
<feature type="transmembrane region" description="Helical" evidence="7">
    <location>
        <begin position="309"/>
        <end position="332"/>
    </location>
</feature>